<evidence type="ECO:0000313" key="3">
    <source>
        <dbReference type="Proteomes" id="UP000243515"/>
    </source>
</evidence>
<reference evidence="2 3" key="1">
    <citation type="journal article" date="2015" name="Environ. Microbiol.">
        <title>Metagenome sequence of Elaphomyces granulatus from sporocarp tissue reveals Ascomycota ectomycorrhizal fingerprints of genome expansion and a Proteobacteria-rich microbiome.</title>
        <authorList>
            <person name="Quandt C.A."/>
            <person name="Kohler A."/>
            <person name="Hesse C.N."/>
            <person name="Sharpton T.J."/>
            <person name="Martin F."/>
            <person name="Spatafora J.W."/>
        </authorList>
    </citation>
    <scope>NUCLEOTIDE SEQUENCE [LARGE SCALE GENOMIC DNA]</scope>
    <source>
        <strain evidence="2 3">OSC145934</strain>
    </source>
</reference>
<proteinExistence type="predicted"/>
<dbReference type="OrthoDB" id="4315400at2759"/>
<feature type="region of interest" description="Disordered" evidence="1">
    <location>
        <begin position="118"/>
        <end position="145"/>
    </location>
</feature>
<dbReference type="Proteomes" id="UP000243515">
    <property type="component" value="Unassembled WGS sequence"/>
</dbReference>
<accession>A0A232LTM6</accession>
<organism evidence="2 3">
    <name type="scientific">Elaphomyces granulatus</name>
    <dbReference type="NCBI Taxonomy" id="519963"/>
    <lineage>
        <taxon>Eukaryota</taxon>
        <taxon>Fungi</taxon>
        <taxon>Dikarya</taxon>
        <taxon>Ascomycota</taxon>
        <taxon>Pezizomycotina</taxon>
        <taxon>Eurotiomycetes</taxon>
        <taxon>Eurotiomycetidae</taxon>
        <taxon>Eurotiales</taxon>
        <taxon>Elaphomycetaceae</taxon>
        <taxon>Elaphomyces</taxon>
    </lineage>
</organism>
<feature type="compositionally biased region" description="Basic and acidic residues" evidence="1">
    <location>
        <begin position="192"/>
        <end position="208"/>
    </location>
</feature>
<keyword evidence="3" id="KW-1185">Reference proteome</keyword>
<feature type="compositionally biased region" description="Polar residues" evidence="1">
    <location>
        <begin position="524"/>
        <end position="533"/>
    </location>
</feature>
<evidence type="ECO:0000256" key="1">
    <source>
        <dbReference type="SAM" id="MobiDB-lite"/>
    </source>
</evidence>
<dbReference type="AlphaFoldDB" id="A0A232LTM6"/>
<name>A0A232LTM6_9EURO</name>
<sequence>MAHSGGGWVGKGIDAALSINLDDSIPSPSTSPTRAAPAPLLLYQSQNPSLVSFVSVQAAQPCQGYAGHLSLHEYRKYLSQPDDSTTSSELRGRTLKRKAGTLNLSQARGRRDFSLSISSFSSVPPSSPPPLSFSQSLQSVTSNVSDPEPEILAGLSHSGQIRSKSISTISSPMSLGQRSDISLPIVMHHEQTSRTHNAFRDRLQKPNDAEPATLHRRSSSDTALGTLELPKTTFHHEGVSFEMINPRDSLEFARVSSSLEDTKHLSLDSSEGRRISTVSAITVGNSGTPTMSPNHSPSNVQLEARLQRPADARRLFDDFPLAHTSGLQNLKLPSPSLNFLESSDPFITLPQSNDWHDTQASPLNLDPFPNQLEYQSHNETLVSRTAESQAPDVVREIESLEKSEEAEEERKIVESSQFLTFAGSEKTFEQAGSFGHMLEQSDEEVEEVDHQPPLPPILPLFVNKNPLLMHPAREDLAHSHHLHEDSQSGRSILVPRYYYEGDPSFPHRNAFTSPVPIALPRGNPPSSSSFSAP</sequence>
<comment type="caution">
    <text evidence="2">The sequence shown here is derived from an EMBL/GenBank/DDBJ whole genome shotgun (WGS) entry which is preliminary data.</text>
</comment>
<gene>
    <name evidence="2" type="ORF">Egran_04753</name>
</gene>
<protein>
    <submittedName>
        <fullName evidence="2">Uncharacterized protein</fullName>
    </submittedName>
</protein>
<dbReference type="EMBL" id="NPHW01004826">
    <property type="protein sequence ID" value="OXV07482.1"/>
    <property type="molecule type" value="Genomic_DNA"/>
</dbReference>
<feature type="region of interest" description="Disordered" evidence="1">
    <location>
        <begin position="192"/>
        <end position="222"/>
    </location>
</feature>
<feature type="non-terminal residue" evidence="2">
    <location>
        <position position="533"/>
    </location>
</feature>
<feature type="region of interest" description="Disordered" evidence="1">
    <location>
        <begin position="512"/>
        <end position="533"/>
    </location>
</feature>
<evidence type="ECO:0000313" key="2">
    <source>
        <dbReference type="EMBL" id="OXV07482.1"/>
    </source>
</evidence>